<evidence type="ECO:0000313" key="2">
    <source>
        <dbReference type="Proteomes" id="UP000242415"/>
    </source>
</evidence>
<accession>A0A1H3LV04</accession>
<sequence length="153" mass="16781">MEAAELRRAYDALLAEIEAGGFAPPPPGQWRAEQVAAHVVANDELLLRTTEAVLAGSPWVYYNHNELHNPQLDAIIAECGGLPGLADRLRESSERVSGVIGRLGVHGETLVHTLIRDGFALRVDEPLPWGRVLDLHGRLHLPTHTDQLRALRA</sequence>
<organism evidence="1 2">
    <name type="scientific">Micromonospora pattaloongensis</name>
    <dbReference type="NCBI Taxonomy" id="405436"/>
    <lineage>
        <taxon>Bacteria</taxon>
        <taxon>Bacillati</taxon>
        <taxon>Actinomycetota</taxon>
        <taxon>Actinomycetes</taxon>
        <taxon>Micromonosporales</taxon>
        <taxon>Micromonosporaceae</taxon>
        <taxon>Micromonospora</taxon>
    </lineage>
</organism>
<gene>
    <name evidence="1" type="ORF">SAMN05444365_103103</name>
</gene>
<evidence type="ECO:0000313" key="1">
    <source>
        <dbReference type="EMBL" id="SDY68163.1"/>
    </source>
</evidence>
<dbReference type="InterPro" id="IPR034660">
    <property type="entry name" value="DinB/YfiT-like"/>
</dbReference>
<dbReference type="Proteomes" id="UP000242415">
    <property type="component" value="Unassembled WGS sequence"/>
</dbReference>
<proteinExistence type="predicted"/>
<dbReference type="OrthoDB" id="3696649at2"/>
<name>A0A1H3LV04_9ACTN</name>
<reference evidence="2" key="1">
    <citation type="submission" date="2016-10" db="EMBL/GenBank/DDBJ databases">
        <authorList>
            <person name="Varghese N."/>
            <person name="Submissions S."/>
        </authorList>
    </citation>
    <scope>NUCLEOTIDE SEQUENCE [LARGE SCALE GENOMIC DNA]</scope>
    <source>
        <strain evidence="2">DSM 45245</strain>
    </source>
</reference>
<dbReference type="RefSeq" id="WP_091554850.1">
    <property type="nucleotide sequence ID" value="NZ_FNPH01000003.1"/>
</dbReference>
<keyword evidence="2" id="KW-1185">Reference proteome</keyword>
<dbReference type="STRING" id="405436.SAMN05444365_103103"/>
<dbReference type="Gene3D" id="1.20.120.450">
    <property type="entry name" value="dinb family like domain"/>
    <property type="match status" value="1"/>
</dbReference>
<protein>
    <recommendedName>
        <fullName evidence="3">DinB superfamily protein</fullName>
    </recommendedName>
</protein>
<evidence type="ECO:0008006" key="3">
    <source>
        <dbReference type="Google" id="ProtNLM"/>
    </source>
</evidence>
<dbReference type="EMBL" id="FNPH01000003">
    <property type="protein sequence ID" value="SDY68163.1"/>
    <property type="molecule type" value="Genomic_DNA"/>
</dbReference>
<dbReference type="AlphaFoldDB" id="A0A1H3LV04"/>
<dbReference type="SUPFAM" id="SSF109854">
    <property type="entry name" value="DinB/YfiT-like putative metalloenzymes"/>
    <property type="match status" value="1"/>
</dbReference>